<evidence type="ECO:0000313" key="2">
    <source>
        <dbReference type="EMBL" id="MBM7803106.1"/>
    </source>
</evidence>
<reference evidence="2 3" key="1">
    <citation type="submission" date="2021-01" db="EMBL/GenBank/DDBJ databases">
        <title>Sequencing the genomes of 1000 actinobacteria strains.</title>
        <authorList>
            <person name="Klenk H.-P."/>
        </authorList>
    </citation>
    <scope>NUCLEOTIDE SEQUENCE [LARGE SCALE GENOMIC DNA]</scope>
    <source>
        <strain evidence="2 3">DSM 20542</strain>
    </source>
</reference>
<dbReference type="Proteomes" id="UP000746584">
    <property type="component" value="Unassembled WGS sequence"/>
</dbReference>
<name>A0ABS2RVS3_9MICO</name>
<gene>
    <name evidence="2" type="ORF">JOE58_002357</name>
</gene>
<dbReference type="EMBL" id="JAFBCG010000001">
    <property type="protein sequence ID" value="MBM7803106.1"/>
    <property type="molecule type" value="Genomic_DNA"/>
</dbReference>
<dbReference type="RefSeq" id="WP_175328305.1">
    <property type="nucleotide sequence ID" value="NZ_JABMCD010000065.1"/>
</dbReference>
<protein>
    <recommendedName>
        <fullName evidence="4">Lipoprotein</fullName>
    </recommendedName>
</protein>
<evidence type="ECO:0008006" key="4">
    <source>
        <dbReference type="Google" id="ProtNLM"/>
    </source>
</evidence>
<keyword evidence="1" id="KW-0732">Signal</keyword>
<dbReference type="PROSITE" id="PS51257">
    <property type="entry name" value="PROKAR_LIPOPROTEIN"/>
    <property type="match status" value="1"/>
</dbReference>
<keyword evidence="3" id="KW-1185">Reference proteome</keyword>
<evidence type="ECO:0000256" key="1">
    <source>
        <dbReference type="SAM" id="SignalP"/>
    </source>
</evidence>
<comment type="caution">
    <text evidence="2">The sequence shown here is derived from an EMBL/GenBank/DDBJ whole genome shotgun (WGS) entry which is preliminary data.</text>
</comment>
<organism evidence="2 3">
    <name type="scientific">Curtobacterium luteum</name>
    <dbReference type="NCBI Taxonomy" id="33881"/>
    <lineage>
        <taxon>Bacteria</taxon>
        <taxon>Bacillati</taxon>
        <taxon>Actinomycetota</taxon>
        <taxon>Actinomycetes</taxon>
        <taxon>Micrococcales</taxon>
        <taxon>Microbacteriaceae</taxon>
        <taxon>Curtobacterium</taxon>
    </lineage>
</organism>
<feature type="signal peptide" evidence="1">
    <location>
        <begin position="1"/>
        <end position="32"/>
    </location>
</feature>
<accession>A0ABS2RVS3</accession>
<evidence type="ECO:0000313" key="3">
    <source>
        <dbReference type="Proteomes" id="UP000746584"/>
    </source>
</evidence>
<sequence>MRAEPGRPRVRAGSVAATALAAALALTGCSGADPADVAVTPTATGFGGQAPVDGSRNGIETVDGPTALRDVLRAVRSRSVVATGTVTELVPDPAAGNGTAAREGSGDTVPGRTIRFAYRGVPDDSSLRLTVGDVTLDARRRGDEVWVRGNRAFAERTGLDDATTGRVCVAAGSSALRTFAPFTTPEDLLQALLGADADVTLHPGAVTGSGKAARAQVVVASGSSPVGSLEVSAVGQPLPYSLRAADGTGTVSLSFSSWGADLGLADPDDVVDDC</sequence>
<feature type="chain" id="PRO_5047526067" description="Lipoprotein" evidence="1">
    <location>
        <begin position="33"/>
        <end position="274"/>
    </location>
</feature>
<proteinExistence type="predicted"/>